<reference evidence="2" key="1">
    <citation type="submission" date="2016-10" db="EMBL/GenBank/DDBJ databases">
        <authorList>
            <person name="Varghese N."/>
            <person name="Submissions S."/>
        </authorList>
    </citation>
    <scope>NUCLEOTIDE SEQUENCE [LARGE SCALE GENOMIC DNA]</scope>
    <source>
        <strain evidence="2">CGMCC 1.8711</strain>
    </source>
</reference>
<sequence>MTTLAISREEVRSLHADLADDVAGREARLGAELPVDSTADVAARLREVVGKWERGRKSVRTVPACNAYARVCDEPVPESVKRTLTALDATINVLDDIIDTRDLRTQEKIALTVNAAFSGVAMVGSCPPAYRADVEDALLEYYTSVFQIPLVERELFEHMEAADATSQKLAAAEALYAYRSCDIDAFARIPAIVMDVGEETERRMLEDLRAYRCRRLLYKDIGDVERDLVDGDVTPVIHFLGASASTDAVVDSIERLHDRFTYSTVGRRQYGDVLELLEEPPEDLHAAVREARQNVLEMTP</sequence>
<dbReference type="Proteomes" id="UP000243250">
    <property type="component" value="Unassembled WGS sequence"/>
</dbReference>
<evidence type="ECO:0000313" key="2">
    <source>
        <dbReference type="Proteomes" id="UP000243250"/>
    </source>
</evidence>
<dbReference type="AlphaFoldDB" id="A0A1I6I327"/>
<dbReference type="RefSeq" id="WP_089881952.1">
    <property type="nucleotide sequence ID" value="NZ_FOYS01000004.1"/>
</dbReference>
<gene>
    <name evidence="1" type="ORF">SAMN04488124_2755</name>
</gene>
<name>A0A1I6I327_9EURY</name>
<organism evidence="1 2">
    <name type="scientific">Halogeometricum limi</name>
    <dbReference type="NCBI Taxonomy" id="555875"/>
    <lineage>
        <taxon>Archaea</taxon>
        <taxon>Methanobacteriati</taxon>
        <taxon>Methanobacteriota</taxon>
        <taxon>Stenosarchaea group</taxon>
        <taxon>Halobacteria</taxon>
        <taxon>Halobacteriales</taxon>
        <taxon>Haloferacaceae</taxon>
        <taxon>Halogeometricum</taxon>
    </lineage>
</organism>
<dbReference type="OrthoDB" id="350671at2157"/>
<evidence type="ECO:0000313" key="1">
    <source>
        <dbReference type="EMBL" id="SFR61113.1"/>
    </source>
</evidence>
<protein>
    <submittedName>
        <fullName evidence="1">Uncharacterized protein</fullName>
    </submittedName>
</protein>
<accession>A0A1I6I327</accession>
<dbReference type="EMBL" id="FOYS01000004">
    <property type="protein sequence ID" value="SFR61113.1"/>
    <property type="molecule type" value="Genomic_DNA"/>
</dbReference>
<proteinExistence type="predicted"/>
<dbReference type="STRING" id="555875.SAMN04488124_2755"/>
<keyword evidence="2" id="KW-1185">Reference proteome</keyword>